<organism evidence="10 11">
    <name type="scientific">Phellinidium pouzarii</name>
    <dbReference type="NCBI Taxonomy" id="167371"/>
    <lineage>
        <taxon>Eukaryota</taxon>
        <taxon>Fungi</taxon>
        <taxon>Dikarya</taxon>
        <taxon>Basidiomycota</taxon>
        <taxon>Agaricomycotina</taxon>
        <taxon>Agaricomycetes</taxon>
        <taxon>Hymenochaetales</taxon>
        <taxon>Hymenochaetaceae</taxon>
        <taxon>Phellinidium</taxon>
    </lineage>
</organism>
<dbReference type="InterPro" id="IPR005814">
    <property type="entry name" value="Aminotrans_3"/>
</dbReference>
<dbReference type="PROSITE" id="PS00600">
    <property type="entry name" value="AA_TRANSFER_CLASS_3"/>
    <property type="match status" value="1"/>
</dbReference>
<feature type="region of interest" description="Disordered" evidence="7">
    <location>
        <begin position="1049"/>
        <end position="1076"/>
    </location>
</feature>
<dbReference type="PANTHER" id="PTHR11986:SF79">
    <property type="entry name" value="ACETYLORNITHINE AMINOTRANSFERASE, MITOCHONDRIAL"/>
    <property type="match status" value="1"/>
</dbReference>
<dbReference type="EMBL" id="SGPK01000030">
    <property type="protein sequence ID" value="THH10650.1"/>
    <property type="molecule type" value="Genomic_DNA"/>
</dbReference>
<accession>A0A4S4LKZ5</accession>
<keyword evidence="5" id="KW-0663">Pyridoxal phosphate</keyword>
<evidence type="ECO:0000313" key="11">
    <source>
        <dbReference type="Proteomes" id="UP000308199"/>
    </source>
</evidence>
<keyword evidence="3" id="KW-0032">Aminotransferase</keyword>
<dbReference type="GO" id="GO:0008270">
    <property type="term" value="F:zinc ion binding"/>
    <property type="evidence" value="ECO:0007669"/>
    <property type="project" value="UniProtKB-KW"/>
</dbReference>
<evidence type="ECO:0000313" key="10">
    <source>
        <dbReference type="EMBL" id="THH10650.1"/>
    </source>
</evidence>
<dbReference type="Gene3D" id="3.90.1150.10">
    <property type="entry name" value="Aspartate Aminotransferase, domain 1"/>
    <property type="match status" value="1"/>
</dbReference>
<evidence type="ECO:0000256" key="3">
    <source>
        <dbReference type="ARBA" id="ARBA00022576"/>
    </source>
</evidence>
<dbReference type="SMART" id="SM00184">
    <property type="entry name" value="RING"/>
    <property type="match status" value="1"/>
</dbReference>
<gene>
    <name evidence="10" type="ORF">EW145_g1180</name>
</gene>
<comment type="cofactor">
    <cofactor evidence="1">
        <name>pyridoxal 5'-phosphate</name>
        <dbReference type="ChEBI" id="CHEBI:597326"/>
    </cofactor>
</comment>
<keyword evidence="8" id="KW-1133">Transmembrane helix</keyword>
<keyword evidence="6" id="KW-0863">Zinc-finger</keyword>
<comment type="similarity">
    <text evidence="2">Belongs to the class-III pyridoxal-phosphate-dependent aminotransferase family.</text>
</comment>
<name>A0A4S4LKZ5_9AGAM</name>
<dbReference type="PANTHER" id="PTHR11986">
    <property type="entry name" value="AMINOTRANSFERASE CLASS III"/>
    <property type="match status" value="1"/>
</dbReference>
<feature type="domain" description="RING-type" evidence="9">
    <location>
        <begin position="955"/>
        <end position="999"/>
    </location>
</feature>
<evidence type="ECO:0000256" key="1">
    <source>
        <dbReference type="ARBA" id="ARBA00001933"/>
    </source>
</evidence>
<evidence type="ECO:0000256" key="7">
    <source>
        <dbReference type="SAM" id="MobiDB-lite"/>
    </source>
</evidence>
<keyword evidence="8" id="KW-0472">Membrane</keyword>
<evidence type="ECO:0000256" key="2">
    <source>
        <dbReference type="ARBA" id="ARBA00008954"/>
    </source>
</evidence>
<dbReference type="GO" id="GO:0030170">
    <property type="term" value="F:pyridoxal phosphate binding"/>
    <property type="evidence" value="ECO:0007669"/>
    <property type="project" value="InterPro"/>
</dbReference>
<dbReference type="Gene3D" id="3.40.640.10">
    <property type="entry name" value="Type I PLP-dependent aspartate aminotransferase-like (Major domain)"/>
    <property type="match status" value="1"/>
</dbReference>
<dbReference type="GO" id="GO:0008483">
    <property type="term" value="F:transaminase activity"/>
    <property type="evidence" value="ECO:0007669"/>
    <property type="project" value="UniProtKB-KW"/>
</dbReference>
<dbReference type="InterPro" id="IPR015421">
    <property type="entry name" value="PyrdxlP-dep_Trfase_major"/>
</dbReference>
<dbReference type="SUPFAM" id="SSF57850">
    <property type="entry name" value="RING/U-box"/>
    <property type="match status" value="1"/>
</dbReference>
<reference evidence="10 11" key="1">
    <citation type="submission" date="2019-02" db="EMBL/GenBank/DDBJ databases">
        <title>Genome sequencing of the rare red list fungi Phellinidium pouzarii.</title>
        <authorList>
            <person name="Buettner E."/>
            <person name="Kellner H."/>
        </authorList>
    </citation>
    <scope>NUCLEOTIDE SEQUENCE [LARGE SCALE GENOMIC DNA]</scope>
    <source>
        <strain evidence="10 11">DSM 108285</strain>
    </source>
</reference>
<feature type="region of interest" description="Disordered" evidence="7">
    <location>
        <begin position="889"/>
        <end position="939"/>
    </location>
</feature>
<dbReference type="InterPro" id="IPR001841">
    <property type="entry name" value="Znf_RING"/>
</dbReference>
<dbReference type="FunFam" id="3.40.640.10:FF:000013">
    <property type="entry name" value="4-aminobutyrate aminotransferase"/>
    <property type="match status" value="1"/>
</dbReference>
<sequence>MLRTSSAARLFFIAPQLSARGYLSAKRAMTSSSEALLRIGDRHVTKGIGRLTEAIITKGEGSYVTLHDGKRMLDFTCGIGVTSLGHCHPKVSKAAAEQCMSLVHGQVSIAYHAPYLQLIEKLLPVMPHPSLDSFFFWNSGSEAVEASIKMARLFTGRQNVIVMQGAYHGRTYGAMALTKSKTGYFDGTEPLMPGVFTMPFPYWHQLGLSPSTSEEELVNRSLYQLELLLVQQTAPSRTAAILIEPVLGEGGYVPAPPSFLKSLREIADRHDIMLIFDEVQCGFGRTGKYFASEYSGVRPDMMVIAKGIANGFPLSGVVTRKELNDRLKPGSMGGTYAGNAVACAAGVACADAMQEDHVLENANERSKELFSALKSLHESPAVGKHILDVRGLGLMVGVEFASPATLPYDIGYSADTPKSMASRVSRKCIDKGMYLLTTSIYEVVRFIPPLNISKEDMAKGCQIFAEAVEEVPVAGPSTTSRLGSVRPLPSYSLTTSPAAVTTGTARRELLPDLLHDDPENHAYIPAQPSNTTSAIQAGLNESDTSMLTLQWFPNASFSQSVSYQLVGADTTGINMGALVHFSELNDTNDSTTTPWIAFVSCDSNGTDFSMENDIFTLARDRGAVAALLYSEWSDACLIDPAYASPASFDQVFDIFSTKSLVTARTVENAFTNVNQTLYGDYNGSMLNQSAGVINETINLGLVPSASYLFATLTAANATLPSSAGNPGGGPSNTNSGNGSNTDLAMIVLYVITGAVSVLFCVVILSGAIRAIRHPERYGPRPSDPTMGDYGLAQSRARGITRAILDTFPVIKFSRSPVDPRLPNFNGLNVGPKPSDLESGTRSVPALEMNQLSAAQEDGVITHPANLAADPHSREDVSVQVLTVLSNVSGTVSQDEDSSSPGVGPSQNLASPTAPNPDEQMQPASSTSPVPRSPNANYANAENANTMPAAIGRETCPICIIDFDEGDDIRVLPCEGKHVFHQHCVDQWLLELSSSCPICRHDFHALEEMIAGSTDEHREHGEGYERHESHIGSRFSRYLRFARRRRGNHSHRQWGNRDSIAYDPTDPPYPLAADTSL</sequence>
<dbReference type="CDD" id="cd00610">
    <property type="entry name" value="OAT_like"/>
    <property type="match status" value="1"/>
</dbReference>
<dbReference type="InterPro" id="IPR013083">
    <property type="entry name" value="Znf_RING/FYVE/PHD"/>
</dbReference>
<dbReference type="InterPro" id="IPR049704">
    <property type="entry name" value="Aminotrans_3_PPA_site"/>
</dbReference>
<feature type="transmembrane region" description="Helical" evidence="8">
    <location>
        <begin position="743"/>
        <end position="768"/>
    </location>
</feature>
<evidence type="ECO:0000256" key="5">
    <source>
        <dbReference type="ARBA" id="ARBA00022898"/>
    </source>
</evidence>
<dbReference type="SUPFAM" id="SSF53383">
    <property type="entry name" value="PLP-dependent transferases"/>
    <property type="match status" value="1"/>
</dbReference>
<dbReference type="Pfam" id="PF13639">
    <property type="entry name" value="zf-RING_2"/>
    <property type="match status" value="1"/>
</dbReference>
<dbReference type="InterPro" id="IPR015422">
    <property type="entry name" value="PyrdxlP-dep_Trfase_small"/>
</dbReference>
<dbReference type="Proteomes" id="UP000308199">
    <property type="component" value="Unassembled WGS sequence"/>
</dbReference>
<evidence type="ECO:0000256" key="4">
    <source>
        <dbReference type="ARBA" id="ARBA00022679"/>
    </source>
</evidence>
<dbReference type="Pfam" id="PF00202">
    <property type="entry name" value="Aminotran_3"/>
    <property type="match status" value="1"/>
</dbReference>
<keyword evidence="4" id="KW-0808">Transferase</keyword>
<feature type="compositionally biased region" description="Polar residues" evidence="7">
    <location>
        <begin position="889"/>
        <end position="912"/>
    </location>
</feature>
<keyword evidence="6" id="KW-0862">Zinc</keyword>
<dbReference type="PROSITE" id="PS50089">
    <property type="entry name" value="ZF_RING_2"/>
    <property type="match status" value="1"/>
</dbReference>
<dbReference type="InterPro" id="IPR050103">
    <property type="entry name" value="Class-III_PLP-dep_AT"/>
</dbReference>
<comment type="caution">
    <text evidence="10">The sequence shown here is derived from an EMBL/GenBank/DDBJ whole genome shotgun (WGS) entry which is preliminary data.</text>
</comment>
<keyword evidence="6" id="KW-0479">Metal-binding</keyword>
<evidence type="ECO:0000256" key="6">
    <source>
        <dbReference type="PROSITE-ProRule" id="PRU00175"/>
    </source>
</evidence>
<protein>
    <recommendedName>
        <fullName evidence="9">RING-type domain-containing protein</fullName>
    </recommendedName>
</protein>
<keyword evidence="8" id="KW-0812">Transmembrane</keyword>
<dbReference type="Gene3D" id="3.30.40.10">
    <property type="entry name" value="Zinc/RING finger domain, C3HC4 (zinc finger)"/>
    <property type="match status" value="1"/>
</dbReference>
<evidence type="ECO:0000256" key="8">
    <source>
        <dbReference type="SAM" id="Phobius"/>
    </source>
</evidence>
<dbReference type="AlphaFoldDB" id="A0A4S4LKZ5"/>
<dbReference type="InterPro" id="IPR015424">
    <property type="entry name" value="PyrdxlP-dep_Trfase"/>
</dbReference>
<evidence type="ECO:0000259" key="9">
    <source>
        <dbReference type="PROSITE" id="PS50089"/>
    </source>
</evidence>
<dbReference type="GO" id="GO:0042802">
    <property type="term" value="F:identical protein binding"/>
    <property type="evidence" value="ECO:0007669"/>
    <property type="project" value="TreeGrafter"/>
</dbReference>
<proteinExistence type="inferred from homology"/>
<dbReference type="OrthoDB" id="10260828at2759"/>
<keyword evidence="11" id="KW-1185">Reference proteome</keyword>